<keyword evidence="2" id="KW-1185">Reference proteome</keyword>
<dbReference type="EMBL" id="JBAWTH010000006">
    <property type="protein sequence ID" value="KAL2291496.1"/>
    <property type="molecule type" value="Genomic_DNA"/>
</dbReference>
<organism evidence="1 2">
    <name type="scientific">Diaporthe vaccinii</name>
    <dbReference type="NCBI Taxonomy" id="105482"/>
    <lineage>
        <taxon>Eukaryota</taxon>
        <taxon>Fungi</taxon>
        <taxon>Dikarya</taxon>
        <taxon>Ascomycota</taxon>
        <taxon>Pezizomycotina</taxon>
        <taxon>Sordariomycetes</taxon>
        <taxon>Sordariomycetidae</taxon>
        <taxon>Diaporthales</taxon>
        <taxon>Diaporthaceae</taxon>
        <taxon>Diaporthe</taxon>
        <taxon>Diaporthe eres species complex</taxon>
    </lineage>
</organism>
<sequence length="260" mass="29546">MKSTAAEVEAALANYRKVSAERNKRLLAVYIDAITKAEFTDKKTREDFSDEEWQEWQMLALAELLGSDMESLEVFAPSDLLDHYDEIVGLIGLDGTTCGNLRPEDRAKRAASYFDALDAALKEKAPEEVKQIISAPGEFRVIAVHVLEIVGSVLPDDTIKHAMSFWKDEGIWDHSKIPARIIRPENLEYPWSVDEKIAIQWDPGMVLEGEFSCLYIQEPDGTWDWKFGWRWQGDQRIFNTIPELVIRVVSFDSGVRPPGS</sequence>
<comment type="caution">
    <text evidence="1">The sequence shown here is derived from an EMBL/GenBank/DDBJ whole genome shotgun (WGS) entry which is preliminary data.</text>
</comment>
<evidence type="ECO:0000313" key="1">
    <source>
        <dbReference type="EMBL" id="KAL2291496.1"/>
    </source>
</evidence>
<evidence type="ECO:0000313" key="2">
    <source>
        <dbReference type="Proteomes" id="UP001600888"/>
    </source>
</evidence>
<protein>
    <submittedName>
        <fullName evidence="1">Uncharacterized protein</fullName>
    </submittedName>
</protein>
<reference evidence="1 2" key="1">
    <citation type="submission" date="2024-03" db="EMBL/GenBank/DDBJ databases">
        <title>A high-quality draft genome sequence of Diaporthe vaccinii, a causative agent of upright dieback and viscid rot disease in cranberry plants.</title>
        <authorList>
            <person name="Sarrasin M."/>
            <person name="Lang B.F."/>
            <person name="Burger G."/>
        </authorList>
    </citation>
    <scope>NUCLEOTIDE SEQUENCE [LARGE SCALE GENOMIC DNA]</scope>
    <source>
        <strain evidence="1 2">IS7</strain>
    </source>
</reference>
<gene>
    <name evidence="1" type="ORF">FJTKL_12886</name>
</gene>
<name>A0ABR4F9Y1_9PEZI</name>
<accession>A0ABR4F9Y1</accession>
<proteinExistence type="predicted"/>
<dbReference type="Proteomes" id="UP001600888">
    <property type="component" value="Unassembled WGS sequence"/>
</dbReference>